<gene>
    <name evidence="2" type="ORF">TM35_000162260</name>
</gene>
<dbReference type="Proteomes" id="UP000192257">
    <property type="component" value="Unassembled WGS sequence"/>
</dbReference>
<feature type="region of interest" description="Disordered" evidence="1">
    <location>
        <begin position="384"/>
        <end position="408"/>
    </location>
</feature>
<proteinExistence type="predicted"/>
<dbReference type="EMBL" id="NBCO01000016">
    <property type="protein sequence ID" value="ORC88588.1"/>
    <property type="molecule type" value="Genomic_DNA"/>
</dbReference>
<feature type="region of interest" description="Disordered" evidence="1">
    <location>
        <begin position="114"/>
        <end position="134"/>
    </location>
</feature>
<keyword evidence="3" id="KW-1185">Reference proteome</keyword>
<dbReference type="GeneID" id="39985878"/>
<feature type="compositionally biased region" description="Low complexity" evidence="1">
    <location>
        <begin position="47"/>
        <end position="62"/>
    </location>
</feature>
<protein>
    <submittedName>
        <fullName evidence="2">Uncharacterized protein</fullName>
    </submittedName>
</protein>
<evidence type="ECO:0000313" key="3">
    <source>
        <dbReference type="Proteomes" id="UP000192257"/>
    </source>
</evidence>
<dbReference type="OrthoDB" id="244559at2759"/>
<dbReference type="GO" id="GO:0004402">
    <property type="term" value="F:histone acetyltransferase activity"/>
    <property type="evidence" value="ECO:0007669"/>
    <property type="project" value="TreeGrafter"/>
</dbReference>
<reference evidence="2 3" key="1">
    <citation type="submission" date="2017-03" db="EMBL/GenBank/DDBJ databases">
        <title>An alternative strategy for trypanosome survival in the mammalian bloodstream revealed through genome and transcriptome analysis of the ubiquitous bovine parasite Trypanosoma (Megatrypanum) theileri.</title>
        <authorList>
            <person name="Kelly S."/>
            <person name="Ivens A."/>
            <person name="Mott A."/>
            <person name="O'Neill E."/>
            <person name="Emms D."/>
            <person name="Macleod O."/>
            <person name="Voorheis P."/>
            <person name="Matthews J."/>
            <person name="Matthews K."/>
            <person name="Carrington M."/>
        </authorList>
    </citation>
    <scope>NUCLEOTIDE SEQUENCE [LARGE SCALE GENOMIC DNA]</scope>
    <source>
        <strain evidence="2">Edinburgh</strain>
    </source>
</reference>
<dbReference type="RefSeq" id="XP_028882654.1">
    <property type="nucleotide sequence ID" value="XM_029026098.1"/>
</dbReference>
<comment type="caution">
    <text evidence="2">The sequence shown here is derived from an EMBL/GenBank/DDBJ whole genome shotgun (WGS) entry which is preliminary data.</text>
</comment>
<dbReference type="PANTHER" id="PTHR20916">
    <property type="entry name" value="CYSTEINE AND GLYCINE-RICH PROTEIN 2 BINDING PROTEIN"/>
    <property type="match status" value="1"/>
</dbReference>
<dbReference type="VEuPathDB" id="TriTrypDB:TM35_000162260"/>
<feature type="compositionally biased region" description="Basic and acidic residues" evidence="1">
    <location>
        <begin position="71"/>
        <end position="90"/>
    </location>
</feature>
<evidence type="ECO:0000256" key="1">
    <source>
        <dbReference type="SAM" id="MobiDB-lite"/>
    </source>
</evidence>
<feature type="region of interest" description="Disordered" evidence="1">
    <location>
        <begin position="42"/>
        <end position="90"/>
    </location>
</feature>
<dbReference type="AlphaFoldDB" id="A0A1X0NVM3"/>
<feature type="compositionally biased region" description="Low complexity" evidence="1">
    <location>
        <begin position="391"/>
        <end position="408"/>
    </location>
</feature>
<dbReference type="PANTHER" id="PTHR20916:SF26">
    <property type="entry name" value="CYSTEINE-RICH PROTEIN 2-BINDING PROTEIN"/>
    <property type="match status" value="1"/>
</dbReference>
<feature type="compositionally biased region" description="Basic residues" evidence="1">
    <location>
        <begin position="117"/>
        <end position="131"/>
    </location>
</feature>
<accession>A0A1X0NVM3</accession>
<evidence type="ECO:0000313" key="2">
    <source>
        <dbReference type="EMBL" id="ORC88588.1"/>
    </source>
</evidence>
<name>A0A1X0NVM3_9TRYP</name>
<sequence>MPLQCSVSESTVSRYEHMIAQLTTQALSQQEEIKQLREALGKTLIPNNSDNNDINKSNNDDNNNSKKKKKNDNDKNEKNDYKSEIERRNEDMYVDVSQETPTNSTAEQIVVLTKSERTRRSRSRKDKKRRMSTGCRRTVEEYTLGLLERYIQHVDERLAFSLVERLRRVTREHVMRTVEKEVGRVLQERQWLQQQQEQEQEEEQYTHNCNVCVHHHHHHNDFHFSPERGNGEKVKSVLRESNFSACMNSTNTTATTSTPSSVVGDSVIVSSQQELKRLVASCDVRSSNIECAQCLTSTTMNCTSEEPNNLVFESSKTTTEPYVSTILVDPSSSDSFTSFHRKHDQHLIEHLQRKVALLEERLYAATVFDQGINNSPPSVEKTCYYAGDGRNSNNTDNNKNSNDNYNSSISSGTKVHRCCSSMSLTNSGSNSSVCDDIEVLMDMFEGRKPPKEVLRLLLGMSN</sequence>
<organism evidence="2 3">
    <name type="scientific">Trypanosoma theileri</name>
    <dbReference type="NCBI Taxonomy" id="67003"/>
    <lineage>
        <taxon>Eukaryota</taxon>
        <taxon>Discoba</taxon>
        <taxon>Euglenozoa</taxon>
        <taxon>Kinetoplastea</taxon>
        <taxon>Metakinetoplastina</taxon>
        <taxon>Trypanosomatida</taxon>
        <taxon>Trypanosomatidae</taxon>
        <taxon>Trypanosoma</taxon>
    </lineage>
</organism>